<dbReference type="Bgee" id="ENSOCUG00000029031">
    <property type="expression patterns" value="Expressed in testis and 2 other cell types or tissues"/>
</dbReference>
<organism evidence="2 3">
    <name type="scientific">Oryctolagus cuniculus</name>
    <name type="common">Rabbit</name>
    <dbReference type="NCBI Taxonomy" id="9986"/>
    <lineage>
        <taxon>Eukaryota</taxon>
        <taxon>Metazoa</taxon>
        <taxon>Chordata</taxon>
        <taxon>Craniata</taxon>
        <taxon>Vertebrata</taxon>
        <taxon>Euteleostomi</taxon>
        <taxon>Mammalia</taxon>
        <taxon>Eutheria</taxon>
        <taxon>Euarchontoglires</taxon>
        <taxon>Glires</taxon>
        <taxon>Lagomorpha</taxon>
        <taxon>Leporidae</taxon>
        <taxon>Oryctolagus</taxon>
    </lineage>
</organism>
<dbReference type="PANTHER" id="PTHR40143:SF1">
    <property type="match status" value="1"/>
</dbReference>
<dbReference type="OMA" id="HEDRLQC"/>
<dbReference type="OrthoDB" id="9837933at2759"/>
<sequence length="192" mass="21518">MAEVSQDPALSPCQRRRLDPLPKKHGHRRRVVRKKRIRKSKRNMQMEAQCPRILPTLLAPPQSEEDEVTDKEPAIFSMQEDAADLPSKDRLRSQQDEGSCVVMDQECQLQPCEISVAQEPAPSPAATSLASPPLCFGRFLSCLCPDFSKSRKGKLSRRKDSDQAKAGGDAKVPRSRLLKHLGRNKVQSHQSL</sequence>
<dbReference type="PaxDb" id="9986-ENSOCUP00000026163"/>
<feature type="region of interest" description="Disordered" evidence="1">
    <location>
        <begin position="149"/>
        <end position="192"/>
    </location>
</feature>
<dbReference type="HOGENOM" id="CLU_1371801_0_0_1"/>
<dbReference type="InParanoid" id="G1U9P2"/>
<dbReference type="Ensembl" id="ENSOCUT00000033049.3">
    <property type="protein sequence ID" value="ENSOCUP00000026163.2"/>
    <property type="gene ID" value="ENSOCUG00000029031.3"/>
</dbReference>
<dbReference type="GeneID" id="103350555"/>
<dbReference type="RefSeq" id="XP_069928174.1">
    <property type="nucleotide sequence ID" value="XM_070072073.1"/>
</dbReference>
<feature type="compositionally biased region" description="Basic residues" evidence="1">
    <location>
        <begin position="173"/>
        <end position="183"/>
    </location>
</feature>
<dbReference type="InterPro" id="IPR031445">
    <property type="entry name" value="DUF4672"/>
</dbReference>
<protein>
    <submittedName>
        <fullName evidence="2">Uncharacterized protein</fullName>
    </submittedName>
</protein>
<dbReference type="RefSeq" id="XP_069928173.1">
    <property type="nucleotide sequence ID" value="XM_070072072.1"/>
</dbReference>
<name>G1U9P2_RABIT</name>
<evidence type="ECO:0000256" key="1">
    <source>
        <dbReference type="SAM" id="MobiDB-lite"/>
    </source>
</evidence>
<dbReference type="Pfam" id="PF15716">
    <property type="entry name" value="DUF4672"/>
    <property type="match status" value="1"/>
</dbReference>
<dbReference type="eggNOG" id="ENOG502TDUW">
    <property type="taxonomic scope" value="Eukaryota"/>
</dbReference>
<accession>G1U9P2</accession>
<dbReference type="Proteomes" id="UP000001811">
    <property type="component" value="Chromosome 14"/>
</dbReference>
<reference evidence="2" key="3">
    <citation type="submission" date="2025-09" db="UniProtKB">
        <authorList>
            <consortium name="Ensembl"/>
        </authorList>
    </citation>
    <scope>IDENTIFICATION</scope>
    <source>
        <strain evidence="2">Thorbecke</strain>
    </source>
</reference>
<dbReference type="GeneTree" id="ENSGT00410000029325"/>
<dbReference type="KEGG" id="ocu:103350555"/>
<dbReference type="EMBL" id="AAGW02015762">
    <property type="status" value="NOT_ANNOTATED_CDS"/>
    <property type="molecule type" value="Genomic_DNA"/>
</dbReference>
<dbReference type="PANTHER" id="PTHR40143">
    <property type="match status" value="1"/>
</dbReference>
<reference evidence="2" key="2">
    <citation type="submission" date="2025-08" db="UniProtKB">
        <authorList>
            <consortium name="Ensembl"/>
        </authorList>
    </citation>
    <scope>IDENTIFICATION</scope>
    <source>
        <strain evidence="2">Thorbecke</strain>
    </source>
</reference>
<dbReference type="RefSeq" id="XP_051675023.2">
    <property type="nucleotide sequence ID" value="XM_051819063.2"/>
</dbReference>
<dbReference type="RefSeq" id="XP_051675022.2">
    <property type="nucleotide sequence ID" value="XM_051819062.2"/>
</dbReference>
<dbReference type="RefSeq" id="XP_008265199.3">
    <property type="nucleotide sequence ID" value="XM_008266977.4"/>
</dbReference>
<dbReference type="AlphaFoldDB" id="G1U9P2"/>
<keyword evidence="3" id="KW-1185">Reference proteome</keyword>
<dbReference type="RefSeq" id="XP_008265193.3">
    <property type="nucleotide sequence ID" value="XM_008266971.4"/>
</dbReference>
<feature type="region of interest" description="Disordered" evidence="1">
    <location>
        <begin position="1"/>
        <end position="52"/>
    </location>
</feature>
<evidence type="ECO:0000313" key="3">
    <source>
        <dbReference type="Proteomes" id="UP000001811"/>
    </source>
</evidence>
<evidence type="ECO:0000313" key="2">
    <source>
        <dbReference type="Ensembl" id="ENSOCUP00000026163.2"/>
    </source>
</evidence>
<proteinExistence type="predicted"/>
<reference evidence="2 3" key="1">
    <citation type="journal article" date="2011" name="Nature">
        <title>A high-resolution map of human evolutionary constraint using 29 mammals.</title>
        <authorList>
            <person name="Lindblad-Toh K."/>
            <person name="Garber M."/>
            <person name="Zuk O."/>
            <person name="Lin M.F."/>
            <person name="Parker B.J."/>
            <person name="Washietl S."/>
            <person name="Kheradpour P."/>
            <person name="Ernst J."/>
            <person name="Jordan G."/>
            <person name="Mauceli E."/>
            <person name="Ward L.D."/>
            <person name="Lowe C.B."/>
            <person name="Holloway A.K."/>
            <person name="Clamp M."/>
            <person name="Gnerre S."/>
            <person name="Alfoldi J."/>
            <person name="Beal K."/>
            <person name="Chang J."/>
            <person name="Clawson H."/>
            <person name="Cuff J."/>
            <person name="Di Palma F."/>
            <person name="Fitzgerald S."/>
            <person name="Flicek P."/>
            <person name="Guttman M."/>
            <person name="Hubisz M.J."/>
            <person name="Jaffe D.B."/>
            <person name="Jungreis I."/>
            <person name="Kent W.J."/>
            <person name="Kostka D."/>
            <person name="Lara M."/>
            <person name="Martins A.L."/>
            <person name="Massingham T."/>
            <person name="Moltke I."/>
            <person name="Raney B.J."/>
            <person name="Rasmussen M.D."/>
            <person name="Robinson J."/>
            <person name="Stark A."/>
            <person name="Vilella A.J."/>
            <person name="Wen J."/>
            <person name="Xie X."/>
            <person name="Zody M.C."/>
            <person name="Baldwin J."/>
            <person name="Bloom T."/>
            <person name="Chin C.W."/>
            <person name="Heiman D."/>
            <person name="Nicol R."/>
            <person name="Nusbaum C."/>
            <person name="Young S."/>
            <person name="Wilkinson J."/>
            <person name="Worley K.C."/>
            <person name="Kovar C.L."/>
            <person name="Muzny D.M."/>
            <person name="Gibbs R.A."/>
            <person name="Cree A."/>
            <person name="Dihn H.H."/>
            <person name="Fowler G."/>
            <person name="Jhangiani S."/>
            <person name="Joshi V."/>
            <person name="Lee S."/>
            <person name="Lewis L.R."/>
            <person name="Nazareth L.V."/>
            <person name="Okwuonu G."/>
            <person name="Santibanez J."/>
            <person name="Warren W.C."/>
            <person name="Mardis E.R."/>
            <person name="Weinstock G.M."/>
            <person name="Wilson R.K."/>
            <person name="Delehaunty K."/>
            <person name="Dooling D."/>
            <person name="Fronik C."/>
            <person name="Fulton L."/>
            <person name="Fulton B."/>
            <person name="Graves T."/>
            <person name="Minx P."/>
            <person name="Sodergren E."/>
            <person name="Birney E."/>
            <person name="Margulies E.H."/>
            <person name="Herrero J."/>
            <person name="Green E.D."/>
            <person name="Haussler D."/>
            <person name="Siepel A."/>
            <person name="Goldman N."/>
            <person name="Pollard K.S."/>
            <person name="Pedersen J.S."/>
            <person name="Lander E.S."/>
            <person name="Kellis M."/>
        </authorList>
    </citation>
    <scope>NUCLEOTIDE SEQUENCE [LARGE SCALE GENOMIC DNA]</scope>
    <source>
        <strain evidence="2 3">Thorbecke inbred</strain>
    </source>
</reference>
<feature type="compositionally biased region" description="Basic residues" evidence="1">
    <location>
        <begin position="23"/>
        <end position="42"/>
    </location>
</feature>
<dbReference type="RefSeq" id="XP_008265195.3">
    <property type="nucleotide sequence ID" value="XM_008266973.4"/>
</dbReference>